<organism evidence="1 2">
    <name type="scientific">Noviherbaspirillum sedimenti</name>
    <dbReference type="NCBI Taxonomy" id="2320865"/>
    <lineage>
        <taxon>Bacteria</taxon>
        <taxon>Pseudomonadati</taxon>
        <taxon>Pseudomonadota</taxon>
        <taxon>Betaproteobacteria</taxon>
        <taxon>Burkholderiales</taxon>
        <taxon>Oxalobacteraceae</taxon>
        <taxon>Noviherbaspirillum</taxon>
    </lineage>
</organism>
<keyword evidence="2" id="KW-1185">Reference proteome</keyword>
<sequence length="111" mass="11725">MSTLLLVLALLFAQWLGLAHRIEHAGLAQPAQTVQLAQAGQASLQTNANYDKSLEHSCALFDATALAAALNSPPVSLAVVPGAQVLALWLAFASWDAPFLRHFSSRAPPPV</sequence>
<protein>
    <recommendedName>
        <fullName evidence="3">DUF2946 domain-containing protein</fullName>
    </recommendedName>
</protein>
<name>A0A3A3G7E2_9BURK</name>
<dbReference type="OrthoDB" id="9131820at2"/>
<evidence type="ECO:0008006" key="3">
    <source>
        <dbReference type="Google" id="ProtNLM"/>
    </source>
</evidence>
<proteinExistence type="predicted"/>
<dbReference type="Proteomes" id="UP000266327">
    <property type="component" value="Unassembled WGS sequence"/>
</dbReference>
<comment type="caution">
    <text evidence="1">The sequence shown here is derived from an EMBL/GenBank/DDBJ whole genome shotgun (WGS) entry which is preliminary data.</text>
</comment>
<evidence type="ECO:0000313" key="1">
    <source>
        <dbReference type="EMBL" id="RJG04338.1"/>
    </source>
</evidence>
<evidence type="ECO:0000313" key="2">
    <source>
        <dbReference type="Proteomes" id="UP000266327"/>
    </source>
</evidence>
<accession>A0A3A3G7E2</accession>
<gene>
    <name evidence="1" type="ORF">D3878_09940</name>
</gene>
<reference evidence="2" key="1">
    <citation type="submission" date="2018-09" db="EMBL/GenBank/DDBJ databases">
        <authorList>
            <person name="Zhu H."/>
        </authorList>
    </citation>
    <scope>NUCLEOTIDE SEQUENCE [LARGE SCALE GENOMIC DNA]</scope>
    <source>
        <strain evidence="2">K1S02-23</strain>
    </source>
</reference>
<dbReference type="EMBL" id="QYUQ01000002">
    <property type="protein sequence ID" value="RJG04338.1"/>
    <property type="molecule type" value="Genomic_DNA"/>
</dbReference>
<dbReference type="AlphaFoldDB" id="A0A3A3G7E2"/>